<gene>
    <name evidence="1" type="ORF">DHETER_LOCUS6224</name>
</gene>
<accession>A0ACA9M9B2</accession>
<name>A0ACA9M9B2_9GLOM</name>
<organism evidence="1 2">
    <name type="scientific">Dentiscutata heterogama</name>
    <dbReference type="NCBI Taxonomy" id="1316150"/>
    <lineage>
        <taxon>Eukaryota</taxon>
        <taxon>Fungi</taxon>
        <taxon>Fungi incertae sedis</taxon>
        <taxon>Mucoromycota</taxon>
        <taxon>Glomeromycotina</taxon>
        <taxon>Glomeromycetes</taxon>
        <taxon>Diversisporales</taxon>
        <taxon>Gigasporaceae</taxon>
        <taxon>Dentiscutata</taxon>
    </lineage>
</organism>
<comment type="caution">
    <text evidence="1">The sequence shown here is derived from an EMBL/GenBank/DDBJ whole genome shotgun (WGS) entry which is preliminary data.</text>
</comment>
<proteinExistence type="predicted"/>
<dbReference type="EMBL" id="CAJVPU010007625">
    <property type="protein sequence ID" value="CAG8574911.1"/>
    <property type="molecule type" value="Genomic_DNA"/>
</dbReference>
<sequence length="145" mass="16973">KVADKLTVGEITPYSIFRLFFSDLQLTTIVKNTNYYAIAKSAGKGREWISLTIEELLICDIFISQILKQNHLNYCVWNLVEESLEMGQNLHTWKKIAMIQSGLQENQDLQRSFYVTKKFDLPIERLHPRSHYPVYRSEKERGSCV</sequence>
<dbReference type="Proteomes" id="UP000789702">
    <property type="component" value="Unassembled WGS sequence"/>
</dbReference>
<evidence type="ECO:0000313" key="1">
    <source>
        <dbReference type="EMBL" id="CAG8574911.1"/>
    </source>
</evidence>
<protein>
    <submittedName>
        <fullName evidence="1">7816_t:CDS:1</fullName>
    </submittedName>
</protein>
<evidence type="ECO:0000313" key="2">
    <source>
        <dbReference type="Proteomes" id="UP000789702"/>
    </source>
</evidence>
<reference evidence="1" key="1">
    <citation type="submission" date="2021-06" db="EMBL/GenBank/DDBJ databases">
        <authorList>
            <person name="Kallberg Y."/>
            <person name="Tangrot J."/>
            <person name="Rosling A."/>
        </authorList>
    </citation>
    <scope>NUCLEOTIDE SEQUENCE</scope>
    <source>
        <strain evidence="1">IL203A</strain>
    </source>
</reference>
<feature type="non-terminal residue" evidence="1">
    <location>
        <position position="1"/>
    </location>
</feature>
<keyword evidence="2" id="KW-1185">Reference proteome</keyword>